<proteinExistence type="predicted"/>
<name>A0A2U2XES2_9FLAO</name>
<dbReference type="AlphaFoldDB" id="A0A2U2XES2"/>
<evidence type="ECO:0000256" key="1">
    <source>
        <dbReference type="SAM" id="SignalP"/>
    </source>
</evidence>
<sequence>MIKQLFILFVLLQTQSLIAQNRTLCPEEVHELIVSKEFKKIEPIEFNLDSIGVKIIRQFFYDKANYPDQVSKKQYLDRPYMGSWEKRNLASFLKRLKNAEYRKKVYTLTDADSLLLRRQKRGQTGMWSFRPIDTSIAMNPYYAFFSFDITTARNTIPRSMVANGFESTGSYRGSMPVAKQSALIYDSRFTVGIPKVILNSSNNEQFELPLIIIGKDFVSYRAGLSLLENVLKESGYSDNSIRFTLVQLYVATNYYSTNEIESVPCQSFNLFKNKSCYQFKLRKDLEYIFTMKKTHEISYKLKEEAENLKYAVETAVWRSYSDNYPEIEFKSKRGRRFIYEVTYRTSDYQYKKSKAIYNRGRVRFRDLKP</sequence>
<organism evidence="2 3">
    <name type="scientific">Brumimicrobium oceani</name>
    <dbReference type="NCBI Taxonomy" id="2100725"/>
    <lineage>
        <taxon>Bacteria</taxon>
        <taxon>Pseudomonadati</taxon>
        <taxon>Bacteroidota</taxon>
        <taxon>Flavobacteriia</taxon>
        <taxon>Flavobacteriales</taxon>
        <taxon>Crocinitomicaceae</taxon>
        <taxon>Brumimicrobium</taxon>
    </lineage>
</organism>
<reference evidence="2 3" key="1">
    <citation type="submission" date="2018-05" db="EMBL/GenBank/DDBJ databases">
        <title>Brumimicrobium oceani sp. nov., isolated from coastal sediment.</title>
        <authorList>
            <person name="Kou Y."/>
        </authorList>
    </citation>
    <scope>NUCLEOTIDE SEQUENCE [LARGE SCALE GENOMIC DNA]</scope>
    <source>
        <strain evidence="2 3">C305</strain>
    </source>
</reference>
<evidence type="ECO:0000313" key="2">
    <source>
        <dbReference type="EMBL" id="PWH86306.1"/>
    </source>
</evidence>
<dbReference type="EMBL" id="QFRJ01000002">
    <property type="protein sequence ID" value="PWH86306.1"/>
    <property type="molecule type" value="Genomic_DNA"/>
</dbReference>
<dbReference type="RefSeq" id="WP_109358417.1">
    <property type="nucleotide sequence ID" value="NZ_QFRJ01000002.1"/>
</dbReference>
<evidence type="ECO:0000313" key="3">
    <source>
        <dbReference type="Proteomes" id="UP000245370"/>
    </source>
</evidence>
<protein>
    <recommendedName>
        <fullName evidence="4">GWxTD domain-containing protein</fullName>
    </recommendedName>
</protein>
<gene>
    <name evidence="2" type="ORF">DIT68_03445</name>
</gene>
<dbReference type="Proteomes" id="UP000245370">
    <property type="component" value="Unassembled WGS sequence"/>
</dbReference>
<feature type="chain" id="PRO_5015582124" description="GWxTD domain-containing protein" evidence="1">
    <location>
        <begin position="20"/>
        <end position="369"/>
    </location>
</feature>
<comment type="caution">
    <text evidence="2">The sequence shown here is derived from an EMBL/GenBank/DDBJ whole genome shotgun (WGS) entry which is preliminary data.</text>
</comment>
<keyword evidence="1" id="KW-0732">Signal</keyword>
<reference evidence="2 3" key="2">
    <citation type="submission" date="2018-05" db="EMBL/GenBank/DDBJ databases">
        <authorList>
            <person name="Lanie J.A."/>
            <person name="Ng W.-L."/>
            <person name="Kazmierczak K.M."/>
            <person name="Andrzejewski T.M."/>
            <person name="Davidsen T.M."/>
            <person name="Wayne K.J."/>
            <person name="Tettelin H."/>
            <person name="Glass J.I."/>
            <person name="Rusch D."/>
            <person name="Podicherti R."/>
            <person name="Tsui H.-C.T."/>
            <person name="Winkler M.E."/>
        </authorList>
    </citation>
    <scope>NUCLEOTIDE SEQUENCE [LARGE SCALE GENOMIC DNA]</scope>
    <source>
        <strain evidence="2 3">C305</strain>
    </source>
</reference>
<evidence type="ECO:0008006" key="4">
    <source>
        <dbReference type="Google" id="ProtNLM"/>
    </source>
</evidence>
<keyword evidence="3" id="KW-1185">Reference proteome</keyword>
<accession>A0A2U2XES2</accession>
<feature type="signal peptide" evidence="1">
    <location>
        <begin position="1"/>
        <end position="19"/>
    </location>
</feature>